<dbReference type="EMBL" id="JF747240">
    <property type="protein sequence ID" value="AEK10677.1"/>
    <property type="molecule type" value="Genomic_DNA"/>
</dbReference>
<evidence type="ECO:0000256" key="1">
    <source>
        <dbReference type="ARBA" id="ARBA00001933"/>
    </source>
</evidence>
<evidence type="ECO:0000256" key="2">
    <source>
        <dbReference type="ARBA" id="ARBA00003444"/>
    </source>
</evidence>
<reference evidence="11" key="1">
    <citation type="submission" date="2011-03" db="EMBL/GenBank/DDBJ databases">
        <title>Genes Involved in Alkane Degradation in Alcanivorax hongdengensis Strain A-11-3.</title>
        <authorList>
            <person name="Wang W."/>
        </authorList>
    </citation>
    <scope>NUCLEOTIDE SEQUENCE</scope>
    <source>
        <strain evidence="11">A-11-3</strain>
    </source>
</reference>
<dbReference type="SUPFAM" id="SSF53383">
    <property type="entry name" value="PLP-dependent transferases"/>
    <property type="match status" value="1"/>
</dbReference>
<evidence type="ECO:0000256" key="4">
    <source>
        <dbReference type="ARBA" id="ARBA00012285"/>
    </source>
</evidence>
<sequence>MSVLPEGLEHGGRLNQAARQWGIPRSDWLDLSTGISPHGYPVPSIPEAVWQRLPEDDDGLDAVARDWLGLPAGAGCLPVAGSQAALQTLPALRLPCRVGVVAPAYAEHARAWQQGGHEVVLLTVDEVEKALTGLNVLVCVNPNNPTGALLPAATLRRWHQQLATSGGWLVVDEAFLDASMGETLATDAHLTGLVVLRSLGKFFGLAGLRAGLVIAEPALCHALQQALGPWAMSHPARYVMAQAIQDQAWQQQQRQRLREDRKRLDGLLNDAGLFPRGDSHLFAWCPGDQSQVHFEALARQGVLVRYFAEPQALRFGLAGSEAQWDRLRSALSALA</sequence>
<keyword evidence="11" id="KW-0378">Hydrolase</keyword>
<evidence type="ECO:0000256" key="9">
    <source>
        <dbReference type="ARBA" id="ARBA00048531"/>
    </source>
</evidence>
<evidence type="ECO:0000259" key="10">
    <source>
        <dbReference type="Pfam" id="PF00155"/>
    </source>
</evidence>
<dbReference type="GO" id="GO:0016787">
    <property type="term" value="F:hydrolase activity"/>
    <property type="evidence" value="ECO:0007669"/>
    <property type="project" value="UniProtKB-KW"/>
</dbReference>
<dbReference type="GO" id="GO:0009236">
    <property type="term" value="P:cobalamin biosynthetic process"/>
    <property type="evidence" value="ECO:0007669"/>
    <property type="project" value="UniProtKB-UniPathway"/>
</dbReference>
<dbReference type="UniPathway" id="UPA00148"/>
<comment type="catalytic activity">
    <reaction evidence="9">
        <text>O-phospho-L-threonine + H(+) = (R)-1-aminopropan-2-yl phosphate + CO2</text>
        <dbReference type="Rhea" id="RHEA:11492"/>
        <dbReference type="ChEBI" id="CHEBI:15378"/>
        <dbReference type="ChEBI" id="CHEBI:16526"/>
        <dbReference type="ChEBI" id="CHEBI:58563"/>
        <dbReference type="ChEBI" id="CHEBI:58675"/>
        <dbReference type="EC" id="4.1.1.81"/>
    </reaction>
</comment>
<dbReference type="PANTHER" id="PTHR42885">
    <property type="entry name" value="HISTIDINOL-PHOSPHATE AMINOTRANSFERASE-RELATED"/>
    <property type="match status" value="1"/>
</dbReference>
<evidence type="ECO:0000256" key="7">
    <source>
        <dbReference type="ARBA" id="ARBA00023239"/>
    </source>
</evidence>
<comment type="function">
    <text evidence="2">Decarboxylates L-threonine-O-3-phosphate to yield (R)-1-amino-2-propanol O-2-phosphate, the precursor for the linkage between the nucleotide loop and the corrin ring in cobalamin.</text>
</comment>
<dbReference type="InterPro" id="IPR015424">
    <property type="entry name" value="PyrdxlP-dep_Trfase"/>
</dbReference>
<evidence type="ECO:0000256" key="6">
    <source>
        <dbReference type="ARBA" id="ARBA00022898"/>
    </source>
</evidence>
<dbReference type="EC" id="4.1.1.81" evidence="4"/>
<dbReference type="PROSITE" id="PS00105">
    <property type="entry name" value="AA_TRANSFER_CLASS_1"/>
    <property type="match status" value="1"/>
</dbReference>
<dbReference type="InterPro" id="IPR015421">
    <property type="entry name" value="PyrdxlP-dep_Trfase_major"/>
</dbReference>
<feature type="domain" description="Aminotransferase class I/classII large" evidence="10">
    <location>
        <begin position="79"/>
        <end position="331"/>
    </location>
</feature>
<evidence type="ECO:0000313" key="11">
    <source>
        <dbReference type="EMBL" id="AEK10677.1"/>
    </source>
</evidence>
<dbReference type="Gene3D" id="3.40.640.10">
    <property type="entry name" value="Type I PLP-dependent aspartate aminotransferase-like (Major domain)"/>
    <property type="match status" value="1"/>
</dbReference>
<dbReference type="Pfam" id="PF00155">
    <property type="entry name" value="Aminotran_1_2"/>
    <property type="match status" value="1"/>
</dbReference>
<evidence type="ECO:0000256" key="8">
    <source>
        <dbReference type="ARBA" id="ARBA00029996"/>
    </source>
</evidence>
<dbReference type="InterPro" id="IPR004838">
    <property type="entry name" value="NHTrfase_class1_PyrdxlP-BS"/>
</dbReference>
<comment type="cofactor">
    <cofactor evidence="1">
        <name>pyridoxal 5'-phosphate</name>
        <dbReference type="ChEBI" id="CHEBI:597326"/>
    </cofactor>
</comment>
<dbReference type="AlphaFoldDB" id="G1C7Q1"/>
<proteinExistence type="predicted"/>
<dbReference type="InterPro" id="IPR015422">
    <property type="entry name" value="PyrdxlP-dep_Trfase_small"/>
</dbReference>
<keyword evidence="6" id="KW-0663">Pyridoxal phosphate</keyword>
<comment type="pathway">
    <text evidence="3">Cofactor biosynthesis; adenosylcobalamin biosynthesis.</text>
</comment>
<keyword evidence="7" id="KW-0456">Lyase</keyword>
<evidence type="ECO:0000256" key="3">
    <source>
        <dbReference type="ARBA" id="ARBA00004953"/>
    </source>
</evidence>
<organism evidence="11">
    <name type="scientific">Alcanivorax hongdengensis</name>
    <dbReference type="NCBI Taxonomy" id="519051"/>
    <lineage>
        <taxon>Bacteria</taxon>
        <taxon>Pseudomonadati</taxon>
        <taxon>Pseudomonadota</taxon>
        <taxon>Gammaproteobacteria</taxon>
        <taxon>Oceanospirillales</taxon>
        <taxon>Alcanivoracaceae</taxon>
        <taxon>Alcanivorax</taxon>
    </lineage>
</organism>
<evidence type="ECO:0000256" key="5">
    <source>
        <dbReference type="ARBA" id="ARBA00022573"/>
    </source>
</evidence>
<accession>G1C7Q1</accession>
<dbReference type="InterPro" id="IPR004839">
    <property type="entry name" value="Aminotransferase_I/II_large"/>
</dbReference>
<dbReference type="PANTHER" id="PTHR42885:SF1">
    <property type="entry name" value="THREONINE-PHOSPHATE DECARBOXYLASE"/>
    <property type="match status" value="1"/>
</dbReference>
<keyword evidence="5" id="KW-0169">Cobalamin biosynthesis</keyword>
<dbReference type="Gene3D" id="3.90.1150.10">
    <property type="entry name" value="Aspartate Aminotransferase, domain 1"/>
    <property type="match status" value="1"/>
</dbReference>
<dbReference type="InterPro" id="IPR005860">
    <property type="entry name" value="CobD"/>
</dbReference>
<protein>
    <recommendedName>
        <fullName evidence="4">threonine-phosphate decarboxylase</fullName>
        <ecNumber evidence="4">4.1.1.81</ecNumber>
    </recommendedName>
    <alternativeName>
        <fullName evidence="8">L-threonine-O-3-phosphate decarboxylase</fullName>
    </alternativeName>
</protein>
<dbReference type="CDD" id="cd00609">
    <property type="entry name" value="AAT_like"/>
    <property type="match status" value="1"/>
</dbReference>
<dbReference type="NCBIfam" id="TIGR01140">
    <property type="entry name" value="L_thr_O3P_dcar"/>
    <property type="match status" value="1"/>
</dbReference>
<name>G1C7Q1_9GAMM</name>
<dbReference type="GO" id="GO:0048472">
    <property type="term" value="F:threonine-phosphate decarboxylase activity"/>
    <property type="evidence" value="ECO:0007669"/>
    <property type="project" value="UniProtKB-EC"/>
</dbReference>
<dbReference type="GO" id="GO:0030170">
    <property type="term" value="F:pyridoxal phosphate binding"/>
    <property type="evidence" value="ECO:0007669"/>
    <property type="project" value="InterPro"/>
</dbReference>